<dbReference type="Proteomes" id="UP000739538">
    <property type="component" value="Unassembled WGS sequence"/>
</dbReference>
<protein>
    <submittedName>
        <fullName evidence="8">DoxX family protein</fullName>
    </submittedName>
</protein>
<gene>
    <name evidence="8" type="ORF">KDA27_01155</name>
</gene>
<comment type="subcellular location">
    <subcellularLocation>
        <location evidence="1">Cell membrane</location>
        <topology evidence="1">Multi-pass membrane protein</topology>
    </subcellularLocation>
</comment>
<dbReference type="AlphaFoldDB" id="A0A956N9S4"/>
<dbReference type="PANTHER" id="PTHR33452:SF1">
    <property type="entry name" value="INNER MEMBRANE PROTEIN YPHA-RELATED"/>
    <property type="match status" value="1"/>
</dbReference>
<keyword evidence="4 7" id="KW-0812">Transmembrane</keyword>
<evidence type="ECO:0000256" key="2">
    <source>
        <dbReference type="ARBA" id="ARBA00006679"/>
    </source>
</evidence>
<organism evidence="8 9">
    <name type="scientific">Eiseniibacteriota bacterium</name>
    <dbReference type="NCBI Taxonomy" id="2212470"/>
    <lineage>
        <taxon>Bacteria</taxon>
        <taxon>Candidatus Eiseniibacteriota</taxon>
    </lineage>
</organism>
<dbReference type="GO" id="GO:0005886">
    <property type="term" value="C:plasma membrane"/>
    <property type="evidence" value="ECO:0007669"/>
    <property type="project" value="UniProtKB-SubCell"/>
</dbReference>
<sequence length="190" mass="19864">MATSSVGRVRSDWSSQEVPHRGTLFSRWGAASTPLNRRRKVASVAGLRSLLSSGPLNLDLGLLIVRIGVGLSMLLFHGWGKLTGGPETWTRVGGSMANLGLDFAPQFWGFMAASAETFGSALLVAGVLFRPAAGLLAITMIVAVARHLSIPAGEPGAGWDGASHALELLAVYVMLFLTGPGKLALGRSEV</sequence>
<evidence type="ECO:0000256" key="6">
    <source>
        <dbReference type="ARBA" id="ARBA00023136"/>
    </source>
</evidence>
<dbReference type="InterPro" id="IPR032808">
    <property type="entry name" value="DoxX"/>
</dbReference>
<keyword evidence="6 7" id="KW-0472">Membrane</keyword>
<reference evidence="8" key="1">
    <citation type="submission" date="2020-04" db="EMBL/GenBank/DDBJ databases">
        <authorList>
            <person name="Zhang T."/>
        </authorList>
    </citation>
    <scope>NUCLEOTIDE SEQUENCE</scope>
    <source>
        <strain evidence="8">HKST-UBA02</strain>
    </source>
</reference>
<proteinExistence type="inferred from homology"/>
<name>A0A956N9S4_UNCEI</name>
<reference evidence="8" key="2">
    <citation type="journal article" date="2021" name="Microbiome">
        <title>Successional dynamics and alternative stable states in a saline activated sludge microbial community over 9 years.</title>
        <authorList>
            <person name="Wang Y."/>
            <person name="Ye J."/>
            <person name="Ju F."/>
            <person name="Liu L."/>
            <person name="Boyd J.A."/>
            <person name="Deng Y."/>
            <person name="Parks D.H."/>
            <person name="Jiang X."/>
            <person name="Yin X."/>
            <person name="Woodcroft B.J."/>
            <person name="Tyson G.W."/>
            <person name="Hugenholtz P."/>
            <person name="Polz M.F."/>
            <person name="Zhang T."/>
        </authorList>
    </citation>
    <scope>NUCLEOTIDE SEQUENCE</scope>
    <source>
        <strain evidence="8">HKST-UBA02</strain>
    </source>
</reference>
<evidence type="ECO:0000256" key="3">
    <source>
        <dbReference type="ARBA" id="ARBA00022475"/>
    </source>
</evidence>
<dbReference type="Pfam" id="PF07681">
    <property type="entry name" value="DoxX"/>
    <property type="match status" value="1"/>
</dbReference>
<accession>A0A956N9S4</accession>
<evidence type="ECO:0000313" key="8">
    <source>
        <dbReference type="EMBL" id="MCA9754381.1"/>
    </source>
</evidence>
<keyword evidence="5 7" id="KW-1133">Transmembrane helix</keyword>
<dbReference type="InterPro" id="IPR051907">
    <property type="entry name" value="DoxX-like_oxidoreductase"/>
</dbReference>
<dbReference type="PANTHER" id="PTHR33452">
    <property type="entry name" value="OXIDOREDUCTASE CATD-RELATED"/>
    <property type="match status" value="1"/>
</dbReference>
<evidence type="ECO:0000256" key="1">
    <source>
        <dbReference type="ARBA" id="ARBA00004651"/>
    </source>
</evidence>
<evidence type="ECO:0000256" key="7">
    <source>
        <dbReference type="SAM" id="Phobius"/>
    </source>
</evidence>
<comment type="similarity">
    <text evidence="2">Belongs to the DoxX family.</text>
</comment>
<comment type="caution">
    <text evidence="8">The sequence shown here is derived from an EMBL/GenBank/DDBJ whole genome shotgun (WGS) entry which is preliminary data.</text>
</comment>
<keyword evidence="3" id="KW-1003">Cell membrane</keyword>
<dbReference type="EMBL" id="JAGQHS010000003">
    <property type="protein sequence ID" value="MCA9754381.1"/>
    <property type="molecule type" value="Genomic_DNA"/>
</dbReference>
<evidence type="ECO:0000256" key="4">
    <source>
        <dbReference type="ARBA" id="ARBA00022692"/>
    </source>
</evidence>
<evidence type="ECO:0000313" key="9">
    <source>
        <dbReference type="Proteomes" id="UP000739538"/>
    </source>
</evidence>
<feature type="transmembrane region" description="Helical" evidence="7">
    <location>
        <begin position="165"/>
        <end position="185"/>
    </location>
</feature>
<evidence type="ECO:0000256" key="5">
    <source>
        <dbReference type="ARBA" id="ARBA00022989"/>
    </source>
</evidence>